<keyword evidence="4 10" id="KW-0863">Zinc-finger</keyword>
<dbReference type="OrthoDB" id="8113756at2759"/>
<evidence type="ECO:0000256" key="4">
    <source>
        <dbReference type="ARBA" id="ARBA00022771"/>
    </source>
</evidence>
<feature type="region of interest" description="Disordered" evidence="11">
    <location>
        <begin position="19"/>
        <end position="42"/>
    </location>
</feature>
<feature type="domain" description="C2H2-type" evidence="12">
    <location>
        <begin position="315"/>
        <end position="343"/>
    </location>
</feature>
<evidence type="ECO:0000256" key="3">
    <source>
        <dbReference type="ARBA" id="ARBA00022737"/>
    </source>
</evidence>
<feature type="region of interest" description="Disordered" evidence="11">
    <location>
        <begin position="163"/>
        <end position="196"/>
    </location>
</feature>
<dbReference type="InterPro" id="IPR036236">
    <property type="entry name" value="Znf_C2H2_sf"/>
</dbReference>
<keyword evidence="2" id="KW-0479">Metal-binding</keyword>
<keyword evidence="14" id="KW-1185">Reference proteome</keyword>
<protein>
    <submittedName>
        <fullName evidence="13">Gastrula zinc finger protein XlCGF26 isoform 3</fullName>
    </submittedName>
</protein>
<dbReference type="PANTHER" id="PTHR24376">
    <property type="entry name" value="ZINC FINGER PROTEIN"/>
    <property type="match status" value="1"/>
</dbReference>
<dbReference type="InterPro" id="IPR041697">
    <property type="entry name" value="Znf-C2H2_11"/>
</dbReference>
<evidence type="ECO:0000256" key="2">
    <source>
        <dbReference type="ARBA" id="ARBA00022723"/>
    </source>
</evidence>
<evidence type="ECO:0000256" key="11">
    <source>
        <dbReference type="SAM" id="MobiDB-lite"/>
    </source>
</evidence>
<organism evidence="13 14">
    <name type="scientific">Schistosoma japonicum</name>
    <name type="common">Blood fluke</name>
    <dbReference type="NCBI Taxonomy" id="6182"/>
    <lineage>
        <taxon>Eukaryota</taxon>
        <taxon>Metazoa</taxon>
        <taxon>Spiralia</taxon>
        <taxon>Lophotrochozoa</taxon>
        <taxon>Platyhelminthes</taxon>
        <taxon>Trematoda</taxon>
        <taxon>Digenea</taxon>
        <taxon>Strigeidida</taxon>
        <taxon>Schistosomatoidea</taxon>
        <taxon>Schistosomatidae</taxon>
        <taxon>Schistosoma</taxon>
    </lineage>
</organism>
<comment type="caution">
    <text evidence="13">The sequence shown here is derived from an EMBL/GenBank/DDBJ whole genome shotgun (WGS) entry which is preliminary data.</text>
</comment>
<keyword evidence="7" id="KW-0238">DNA-binding</keyword>
<accession>A0A4Z2D7F5</accession>
<dbReference type="GO" id="GO:0000978">
    <property type="term" value="F:RNA polymerase II cis-regulatory region sequence-specific DNA binding"/>
    <property type="evidence" value="ECO:0007669"/>
    <property type="project" value="TreeGrafter"/>
</dbReference>
<gene>
    <name evidence="13" type="ORF">EWB00_003783</name>
</gene>
<keyword evidence="5" id="KW-0862">Zinc</keyword>
<evidence type="ECO:0000313" key="13">
    <source>
        <dbReference type="EMBL" id="TNN12404.1"/>
    </source>
</evidence>
<dbReference type="PROSITE" id="PS00028">
    <property type="entry name" value="ZINC_FINGER_C2H2_1"/>
    <property type="match status" value="6"/>
</dbReference>
<reference evidence="13 14" key="1">
    <citation type="submission" date="2019-03" db="EMBL/GenBank/DDBJ databases">
        <title>An improved genome assembly of the fluke Schistosoma japonicum.</title>
        <authorList>
            <person name="Hu W."/>
            <person name="Luo F."/>
            <person name="Yin M."/>
            <person name="Mo X."/>
            <person name="Sun C."/>
            <person name="Wu Q."/>
            <person name="Zhu B."/>
            <person name="Xiang M."/>
            <person name="Wang J."/>
            <person name="Wang Y."/>
            <person name="Zhang T."/>
            <person name="Xu B."/>
            <person name="Zheng H."/>
            <person name="Feng Z."/>
        </authorList>
    </citation>
    <scope>NUCLEOTIDE SEQUENCE [LARGE SCALE GENOMIC DNA]</scope>
    <source>
        <strain evidence="13">HuSjv2</strain>
        <tissue evidence="13">Worms</tissue>
    </source>
</reference>
<feature type="domain" description="C2H2-type" evidence="12">
    <location>
        <begin position="203"/>
        <end position="228"/>
    </location>
</feature>
<evidence type="ECO:0000256" key="9">
    <source>
        <dbReference type="ARBA" id="ARBA00023242"/>
    </source>
</evidence>
<dbReference type="Gene3D" id="3.30.160.60">
    <property type="entry name" value="Classic Zinc Finger"/>
    <property type="match status" value="4"/>
</dbReference>
<dbReference type="Pfam" id="PF16622">
    <property type="entry name" value="zf-C2H2_11"/>
    <property type="match status" value="1"/>
</dbReference>
<feature type="domain" description="C2H2-type" evidence="12">
    <location>
        <begin position="287"/>
        <end position="315"/>
    </location>
</feature>
<evidence type="ECO:0000256" key="8">
    <source>
        <dbReference type="ARBA" id="ARBA00023163"/>
    </source>
</evidence>
<feature type="domain" description="C2H2-type" evidence="12">
    <location>
        <begin position="259"/>
        <end position="287"/>
    </location>
</feature>
<evidence type="ECO:0000256" key="1">
    <source>
        <dbReference type="ARBA" id="ARBA00004123"/>
    </source>
</evidence>
<comment type="subcellular location">
    <subcellularLocation>
        <location evidence="1">Nucleus</location>
    </subcellularLocation>
</comment>
<name>A0A4Z2D7F5_SCHJA</name>
<dbReference type="Proteomes" id="UP000311919">
    <property type="component" value="Unassembled WGS sequence"/>
</dbReference>
<dbReference type="GO" id="GO:0001228">
    <property type="term" value="F:DNA-binding transcription activator activity, RNA polymerase II-specific"/>
    <property type="evidence" value="ECO:0007669"/>
    <property type="project" value="TreeGrafter"/>
</dbReference>
<dbReference type="SMART" id="SM00355">
    <property type="entry name" value="ZnF_C2H2"/>
    <property type="match status" value="6"/>
</dbReference>
<dbReference type="InterPro" id="IPR013087">
    <property type="entry name" value="Znf_C2H2_type"/>
</dbReference>
<dbReference type="STRING" id="6182.A0A4Z2D7F5"/>
<feature type="domain" description="C2H2-type" evidence="12">
    <location>
        <begin position="343"/>
        <end position="371"/>
    </location>
</feature>
<feature type="domain" description="C2H2-type" evidence="12">
    <location>
        <begin position="231"/>
        <end position="256"/>
    </location>
</feature>
<dbReference type="SUPFAM" id="SSF57667">
    <property type="entry name" value="beta-beta-alpha zinc fingers"/>
    <property type="match status" value="3"/>
</dbReference>
<proteinExistence type="predicted"/>
<dbReference type="AlphaFoldDB" id="A0A4Z2D7F5"/>
<keyword evidence="8" id="KW-0804">Transcription</keyword>
<keyword evidence="3" id="KW-0677">Repeat</keyword>
<sequence length="377" mass="43173">MNFSNLQCFVGKGGMNSTVSSTATSTGTNNEDCKAGQQQQQQPLFRQNTPYNFGSWDWNAMNNMNNSALNGNHQQICRPLFPENDVMKMINFMKQESYAPTMITSASFNHENNNKLGLVRDTQPSLGKLIEMGYPNQHYPYPLDHLHSQFQFCQNRCPSTTTRYKEPTVHNEENPVYPDVDNKSGTQDDQSSLDKSTCKGEKFACDHCEKKFKTKSYLSEHVKVIHEGILIQCDECGDGFKSTSSLKNHINLVHKGLGFQCHYCNKVFTQRHTLIIHEECVHKGIKISCNHCNKKFASRWYLKEHITIVHEGNLLKCELCGRSFNSHCALRYHSNIVHKDHKFQCPHCPKTFRLKKYLEGHVKRVHANLGKGNPQTV</sequence>
<feature type="compositionally biased region" description="Low complexity" evidence="11">
    <location>
        <begin position="19"/>
        <end position="30"/>
    </location>
</feature>
<evidence type="ECO:0000313" key="14">
    <source>
        <dbReference type="Proteomes" id="UP000311919"/>
    </source>
</evidence>
<feature type="compositionally biased region" description="Polar residues" evidence="11">
    <location>
        <begin position="183"/>
        <end position="195"/>
    </location>
</feature>
<dbReference type="PANTHER" id="PTHR24376:SF235">
    <property type="entry name" value="C2H2-TYPE DOMAIN-CONTAINING PROTEIN"/>
    <property type="match status" value="1"/>
</dbReference>
<dbReference type="Pfam" id="PF00096">
    <property type="entry name" value="zf-C2H2"/>
    <property type="match status" value="4"/>
</dbReference>
<feature type="compositionally biased region" description="Basic and acidic residues" evidence="11">
    <location>
        <begin position="163"/>
        <end position="173"/>
    </location>
</feature>
<evidence type="ECO:0000256" key="7">
    <source>
        <dbReference type="ARBA" id="ARBA00023125"/>
    </source>
</evidence>
<dbReference type="EMBL" id="SKCS01000232">
    <property type="protein sequence ID" value="TNN12404.1"/>
    <property type="molecule type" value="Genomic_DNA"/>
</dbReference>
<keyword evidence="6" id="KW-0805">Transcription regulation</keyword>
<evidence type="ECO:0000259" key="12">
    <source>
        <dbReference type="PROSITE" id="PS50157"/>
    </source>
</evidence>
<dbReference type="GO" id="GO:0005634">
    <property type="term" value="C:nucleus"/>
    <property type="evidence" value="ECO:0007669"/>
    <property type="project" value="UniProtKB-SubCell"/>
</dbReference>
<evidence type="ECO:0000256" key="6">
    <source>
        <dbReference type="ARBA" id="ARBA00023015"/>
    </source>
</evidence>
<evidence type="ECO:0000256" key="5">
    <source>
        <dbReference type="ARBA" id="ARBA00022833"/>
    </source>
</evidence>
<keyword evidence="9" id="KW-0539">Nucleus</keyword>
<dbReference type="Pfam" id="PF13894">
    <property type="entry name" value="zf-C2H2_4"/>
    <property type="match status" value="1"/>
</dbReference>
<dbReference type="GO" id="GO:0008270">
    <property type="term" value="F:zinc ion binding"/>
    <property type="evidence" value="ECO:0007669"/>
    <property type="project" value="UniProtKB-KW"/>
</dbReference>
<evidence type="ECO:0000256" key="10">
    <source>
        <dbReference type="PROSITE-ProRule" id="PRU00042"/>
    </source>
</evidence>
<dbReference type="PROSITE" id="PS50157">
    <property type="entry name" value="ZINC_FINGER_C2H2_2"/>
    <property type="match status" value="6"/>
</dbReference>